<reference evidence="4 5" key="1">
    <citation type="submission" date="2020-12" db="EMBL/GenBank/DDBJ databases">
        <title>Novel Thalassolituus-related marine hydrocarbonoclastic bacteria mediated algae-derived hydrocarbons mineralization in twilight zone of the northern South China Sea.</title>
        <authorList>
            <person name="Dong C."/>
        </authorList>
    </citation>
    <scope>NUCLEOTIDE SEQUENCE [LARGE SCALE GENOMIC DNA]</scope>
    <source>
        <strain evidence="4 5">IMCC1826</strain>
    </source>
</reference>
<feature type="transmembrane region" description="Helical" evidence="3">
    <location>
        <begin position="199"/>
        <end position="217"/>
    </location>
</feature>
<feature type="transmembrane region" description="Helical" evidence="3">
    <location>
        <begin position="375"/>
        <end position="394"/>
    </location>
</feature>
<feature type="transmembrane region" description="Helical" evidence="3">
    <location>
        <begin position="26"/>
        <end position="45"/>
    </location>
</feature>
<dbReference type="InterPro" id="IPR043130">
    <property type="entry name" value="CDP-OH_PTrfase_TM_dom"/>
</dbReference>
<sequence>MSSAEPVSSAPAAASDWLIRLNRADLITLASVPLCGIALMCALQQQLFSALGWLFLAMTADAMDGVYARRWGLTREFGRYLDGFMDVLIYLAMPALILVQWGMTGWWAWVLIPFVMAGCIRLAVFNQSGNIQRGSQLAYAGMPVFWSLLLITPLLLLQAILPATFKPLFQLVLCLVLLVFSVQMVRARPFFKFTSVRQMLSITLGGFILTTLMAAYVHEEMTLGSALLAALYLQVPVVIGGVAHMWCVSHNLLPALVRPLHRAYFGANKTWRGLILVPLLTAAGALLLSPVEWLLAAIGVTTPLAGHSLLATGLVAGLGYVVGELPNSFYKRRLGIAAGEVPEQRKYWFIALDQVDSAVGVALAYMLWLPLHSPVLVFYVLTFPLVALLVKQWLYSKQLKNSAT</sequence>
<gene>
    <name evidence="4" type="ORF">I9W95_07095</name>
</gene>
<keyword evidence="3" id="KW-0472">Membrane</keyword>
<organism evidence="4 5">
    <name type="scientific">Thalassolituus marinus</name>
    <dbReference type="NCBI Taxonomy" id="671053"/>
    <lineage>
        <taxon>Bacteria</taxon>
        <taxon>Pseudomonadati</taxon>
        <taxon>Pseudomonadota</taxon>
        <taxon>Gammaproteobacteria</taxon>
        <taxon>Oceanospirillales</taxon>
        <taxon>Oceanospirillaceae</taxon>
        <taxon>Thalassolituus</taxon>
    </lineage>
</organism>
<protein>
    <submittedName>
        <fullName evidence="4">CDP-archaeol synthase</fullName>
    </submittedName>
</protein>
<proteinExistence type="inferred from homology"/>
<keyword evidence="3" id="KW-1133">Transmembrane helix</keyword>
<dbReference type="RefSeq" id="WP_225673317.1">
    <property type="nucleotide sequence ID" value="NZ_JAEDAH010000036.1"/>
</dbReference>
<dbReference type="PROSITE" id="PS00379">
    <property type="entry name" value="CDP_ALCOHOL_P_TRANSF"/>
    <property type="match status" value="1"/>
</dbReference>
<keyword evidence="5" id="KW-1185">Reference proteome</keyword>
<dbReference type="Pfam" id="PF01864">
    <property type="entry name" value="CarS-like"/>
    <property type="match status" value="1"/>
</dbReference>
<evidence type="ECO:0000313" key="5">
    <source>
        <dbReference type="Proteomes" id="UP000714380"/>
    </source>
</evidence>
<feature type="transmembrane region" description="Helical" evidence="3">
    <location>
        <begin position="167"/>
        <end position="187"/>
    </location>
</feature>
<feature type="transmembrane region" description="Helical" evidence="3">
    <location>
        <begin position="229"/>
        <end position="253"/>
    </location>
</feature>
<evidence type="ECO:0000313" key="4">
    <source>
        <dbReference type="EMBL" id="MCA6063369.1"/>
    </source>
</evidence>
<evidence type="ECO:0000256" key="3">
    <source>
        <dbReference type="SAM" id="Phobius"/>
    </source>
</evidence>
<evidence type="ECO:0000256" key="1">
    <source>
        <dbReference type="ARBA" id="ARBA00022679"/>
    </source>
</evidence>
<name>A0ABS7ZP15_9GAMM</name>
<dbReference type="InterPro" id="IPR048254">
    <property type="entry name" value="CDP_ALCOHOL_P_TRANSF_CS"/>
</dbReference>
<feature type="transmembrane region" description="Helical" evidence="3">
    <location>
        <begin position="137"/>
        <end position="161"/>
    </location>
</feature>
<dbReference type="Pfam" id="PF01066">
    <property type="entry name" value="CDP-OH_P_transf"/>
    <property type="match status" value="1"/>
</dbReference>
<evidence type="ECO:0000256" key="2">
    <source>
        <dbReference type="RuleBase" id="RU003750"/>
    </source>
</evidence>
<accession>A0ABS7ZP15</accession>
<dbReference type="Proteomes" id="UP000714380">
    <property type="component" value="Unassembled WGS sequence"/>
</dbReference>
<feature type="transmembrane region" description="Helical" evidence="3">
    <location>
        <begin position="304"/>
        <end position="326"/>
    </location>
</feature>
<dbReference type="EMBL" id="JAEDAH010000036">
    <property type="protein sequence ID" value="MCA6063369.1"/>
    <property type="molecule type" value="Genomic_DNA"/>
</dbReference>
<comment type="similarity">
    <text evidence="2">Belongs to the CDP-alcohol phosphatidyltransferase class-I family.</text>
</comment>
<comment type="caution">
    <text evidence="4">The sequence shown here is derived from an EMBL/GenBank/DDBJ whole genome shotgun (WGS) entry which is preliminary data.</text>
</comment>
<dbReference type="InterPro" id="IPR032690">
    <property type="entry name" value="CarS"/>
</dbReference>
<keyword evidence="1 2" id="KW-0808">Transferase</keyword>
<feature type="transmembrane region" description="Helical" evidence="3">
    <location>
        <begin position="106"/>
        <end position="125"/>
    </location>
</feature>
<keyword evidence="3" id="KW-0812">Transmembrane</keyword>
<feature type="transmembrane region" description="Helical" evidence="3">
    <location>
        <begin position="80"/>
        <end position="100"/>
    </location>
</feature>
<feature type="transmembrane region" description="Helical" evidence="3">
    <location>
        <begin position="274"/>
        <end position="298"/>
    </location>
</feature>
<feature type="transmembrane region" description="Helical" evidence="3">
    <location>
        <begin position="347"/>
        <end position="369"/>
    </location>
</feature>
<dbReference type="Gene3D" id="1.20.120.1760">
    <property type="match status" value="1"/>
</dbReference>
<dbReference type="InterPro" id="IPR000462">
    <property type="entry name" value="CDP-OH_P_trans"/>
</dbReference>